<proteinExistence type="predicted"/>
<evidence type="ECO:0000313" key="1">
    <source>
        <dbReference type="EMBL" id="OIR17746.1"/>
    </source>
</evidence>
<protein>
    <submittedName>
        <fullName evidence="1">Uncharacterized protein</fullName>
    </submittedName>
</protein>
<dbReference type="EMBL" id="MLJW01000004">
    <property type="protein sequence ID" value="OIR17746.1"/>
    <property type="molecule type" value="Genomic_DNA"/>
</dbReference>
<comment type="caution">
    <text evidence="1">The sequence shown here is derived from an EMBL/GenBank/DDBJ whole genome shotgun (WGS) entry which is preliminary data.</text>
</comment>
<organism evidence="1">
    <name type="scientific">mine drainage metagenome</name>
    <dbReference type="NCBI Taxonomy" id="410659"/>
    <lineage>
        <taxon>unclassified sequences</taxon>
        <taxon>metagenomes</taxon>
        <taxon>ecological metagenomes</taxon>
    </lineage>
</organism>
<gene>
    <name evidence="1" type="ORF">GALL_19680</name>
</gene>
<sequence length="188" mass="20981">METQYSKRIKLMHALCLADALRGGEEKPSADLDEYDALAAADFLSCYVTFKAIQAAERSPQLERSENFDMLSVYQAYALLVYAFLSMPLSREDITPNMQAAQVTIAKTLFAGLPDEELVEIIEAGLHKFQLIADAEVSHWAEFRENLDKLTVAFVIAGTDEDSPHDAEEVLPLFAQLLSQLCEAFENI</sequence>
<dbReference type="AlphaFoldDB" id="A0A1J5TA53"/>
<reference evidence="1" key="1">
    <citation type="submission" date="2016-10" db="EMBL/GenBank/DDBJ databases">
        <title>Sequence of Gallionella enrichment culture.</title>
        <authorList>
            <person name="Poehlein A."/>
            <person name="Muehling M."/>
            <person name="Daniel R."/>
        </authorList>
    </citation>
    <scope>NUCLEOTIDE SEQUENCE</scope>
</reference>
<name>A0A1J5TA53_9ZZZZ</name>
<accession>A0A1J5TA53</accession>